<accession>A0A7J7FBS3</accession>
<proteinExistence type="predicted"/>
<sequence>DGGQHENKTVPGVVGANEDWIKNQSGYSCNSYDQSGSDHQYKFWSGMSSPVACFHSRSFLVMARTKQTARKQQSFRTVTPRPLNNAGSSNGGQTSDFLNNNFFYTTPIRTKNWNLADTVYQENGLVFRLSITVLVITSRSLVMQTCAGGAIQRNHAINIWRPII</sequence>
<evidence type="ECO:0000313" key="3">
    <source>
        <dbReference type="Proteomes" id="UP000551758"/>
    </source>
</evidence>
<gene>
    <name evidence="2" type="ORF">HPG69_008848</name>
</gene>
<reference evidence="2 3" key="1">
    <citation type="journal article" date="2020" name="Mol. Biol. Evol.">
        <title>Interspecific Gene Flow and the Evolution of Specialization in Black and White Rhinoceros.</title>
        <authorList>
            <person name="Moodley Y."/>
            <person name="Westbury M.V."/>
            <person name="Russo I.M."/>
            <person name="Gopalakrishnan S."/>
            <person name="Rakotoarivelo A."/>
            <person name="Olsen R.A."/>
            <person name="Prost S."/>
            <person name="Tunstall T."/>
            <person name="Ryder O.A."/>
            <person name="Dalen L."/>
            <person name="Bruford M.W."/>
        </authorList>
    </citation>
    <scope>NUCLEOTIDE SEQUENCE [LARGE SCALE GENOMIC DNA]</scope>
    <source>
        <strain evidence="2">SBR-YM</strain>
        <tissue evidence="2">Skin</tissue>
    </source>
</reference>
<dbReference type="Proteomes" id="UP000551758">
    <property type="component" value="Unassembled WGS sequence"/>
</dbReference>
<protein>
    <submittedName>
        <fullName evidence="2">Uncharacterized protein</fullName>
    </submittedName>
</protein>
<name>A0A7J7FBS3_DICBM</name>
<evidence type="ECO:0000313" key="2">
    <source>
        <dbReference type="EMBL" id="KAF5925164.1"/>
    </source>
</evidence>
<dbReference type="EMBL" id="JACDTQ010000823">
    <property type="protein sequence ID" value="KAF5925164.1"/>
    <property type="molecule type" value="Genomic_DNA"/>
</dbReference>
<keyword evidence="3" id="KW-1185">Reference proteome</keyword>
<feature type="region of interest" description="Disordered" evidence="1">
    <location>
        <begin position="71"/>
        <end position="92"/>
    </location>
</feature>
<dbReference type="AlphaFoldDB" id="A0A7J7FBS3"/>
<comment type="caution">
    <text evidence="2">The sequence shown here is derived from an EMBL/GenBank/DDBJ whole genome shotgun (WGS) entry which is preliminary data.</text>
</comment>
<evidence type="ECO:0000256" key="1">
    <source>
        <dbReference type="SAM" id="MobiDB-lite"/>
    </source>
</evidence>
<feature type="non-terminal residue" evidence="2">
    <location>
        <position position="164"/>
    </location>
</feature>
<organism evidence="2 3">
    <name type="scientific">Diceros bicornis minor</name>
    <name type="common">South-central black rhinoceros</name>
    <dbReference type="NCBI Taxonomy" id="77932"/>
    <lineage>
        <taxon>Eukaryota</taxon>
        <taxon>Metazoa</taxon>
        <taxon>Chordata</taxon>
        <taxon>Craniata</taxon>
        <taxon>Vertebrata</taxon>
        <taxon>Euteleostomi</taxon>
        <taxon>Mammalia</taxon>
        <taxon>Eutheria</taxon>
        <taxon>Laurasiatheria</taxon>
        <taxon>Perissodactyla</taxon>
        <taxon>Rhinocerotidae</taxon>
        <taxon>Diceros</taxon>
    </lineage>
</organism>